<dbReference type="EMBL" id="VAFM01000002">
    <property type="protein sequence ID" value="TKW60909.1"/>
    <property type="molecule type" value="Genomic_DNA"/>
</dbReference>
<keyword evidence="2 4" id="KW-0732">Signal</keyword>
<reference evidence="6 7" key="1">
    <citation type="journal article" date="2017" name="Nat. Commun.">
        <title>In situ click chemistry generation of cyclooxygenase-2 inhibitors.</title>
        <authorList>
            <person name="Bhardwaj A."/>
            <person name="Kaur J."/>
            <person name="Wuest M."/>
            <person name="Wuest F."/>
        </authorList>
    </citation>
    <scope>NUCLEOTIDE SEQUENCE [LARGE SCALE GENOMIC DNA]</scope>
    <source>
        <strain evidence="6">S2_018_000_R2_106</strain>
    </source>
</reference>
<proteinExistence type="inferred from homology"/>
<dbReference type="PANTHER" id="PTHR30483:SF6">
    <property type="entry name" value="PERIPLASMIC BINDING PROTEIN OF ABC TRANSPORTER FOR NATURAL AMINO ACIDS"/>
    <property type="match status" value="1"/>
</dbReference>
<feature type="signal peptide" evidence="4">
    <location>
        <begin position="1"/>
        <end position="29"/>
    </location>
</feature>
<evidence type="ECO:0000256" key="2">
    <source>
        <dbReference type="ARBA" id="ARBA00022729"/>
    </source>
</evidence>
<dbReference type="GO" id="GO:0006865">
    <property type="term" value="P:amino acid transport"/>
    <property type="evidence" value="ECO:0007669"/>
    <property type="project" value="UniProtKB-KW"/>
</dbReference>
<name>A0A6N4RB74_BLAVI</name>
<keyword evidence="3" id="KW-0029">Amino-acid transport</keyword>
<dbReference type="AlphaFoldDB" id="A0A6N4RB74"/>
<evidence type="ECO:0000256" key="1">
    <source>
        <dbReference type="ARBA" id="ARBA00010062"/>
    </source>
</evidence>
<keyword evidence="3" id="KW-0813">Transport</keyword>
<dbReference type="SUPFAM" id="SSF53822">
    <property type="entry name" value="Periplasmic binding protein-like I"/>
    <property type="match status" value="1"/>
</dbReference>
<comment type="similarity">
    <text evidence="1">Belongs to the leucine-binding protein family.</text>
</comment>
<dbReference type="InterPro" id="IPR051010">
    <property type="entry name" value="BCAA_transport"/>
</dbReference>
<accession>A0A6N4RB74</accession>
<evidence type="ECO:0000259" key="5">
    <source>
        <dbReference type="Pfam" id="PF13458"/>
    </source>
</evidence>
<evidence type="ECO:0000256" key="4">
    <source>
        <dbReference type="SAM" id="SignalP"/>
    </source>
</evidence>
<dbReference type="Pfam" id="PF13458">
    <property type="entry name" value="Peripla_BP_6"/>
    <property type="match status" value="1"/>
</dbReference>
<dbReference type="Gene3D" id="3.40.50.2300">
    <property type="match status" value="2"/>
</dbReference>
<evidence type="ECO:0000313" key="7">
    <source>
        <dbReference type="Proteomes" id="UP000320948"/>
    </source>
</evidence>
<gene>
    <name evidence="6" type="ORF">DI628_08470</name>
</gene>
<feature type="domain" description="Leucine-binding protein" evidence="5">
    <location>
        <begin position="179"/>
        <end position="463"/>
    </location>
</feature>
<protein>
    <submittedName>
        <fullName evidence="6">Penicillin-binding protein activator</fullName>
    </submittedName>
</protein>
<dbReference type="PANTHER" id="PTHR30483">
    <property type="entry name" value="LEUCINE-SPECIFIC-BINDING PROTEIN"/>
    <property type="match status" value="1"/>
</dbReference>
<dbReference type="InterPro" id="IPR028082">
    <property type="entry name" value="Peripla_BP_I"/>
</dbReference>
<evidence type="ECO:0000313" key="6">
    <source>
        <dbReference type="EMBL" id="TKW60909.1"/>
    </source>
</evidence>
<sequence length="539" mass="57238">MTRSIALSPTLLATTFLVSLGFFSQPAVAQAPVVGASQPVMASGTGGLEAGALALRERRWLAAIETYKPLVNNADSVVRGQSRYGLALALSQLGEDEEAFKVLDGTLRDATPLGQAVGDLRGRLALQLAERFLAEKGTATANPWLNSYERLTDQPDRSRYERLRAAYDTFQGQQASMVLRVGVILPLSGQLGEVGTSILHGLQLGLREFDGRRGTRLELIVQDSGDGAQTATAAKALREQGVDIVVGPLLANGVGDTAEAFDGSNTPILALSNDKSVMGHGVYALNYLPSEQARLAARAAIRQGNRKLAVLAPSTDYSTEALEAFADEGRREGATVTGTAYFDPNATDIGASIRQLTGASATSSTLPFNALLVPAPASKMPLIKAQLSYYGVNNATVMLLGTGLWQNNDLLRTNSGMRGAVFAAAPKVQRFEQSYKASFGEDATALAVTGYDAARILADIAGEKQRTGKPVGELLTRPEGYYGSGGYFRFGSNGLTERGLDVVSIGTQFEVKKPALNLLPLTLPTDLRPDGAAGWRWQR</sequence>
<organism evidence="6 7">
    <name type="scientific">Blastochloris viridis</name>
    <name type="common">Rhodopseudomonas viridis</name>
    <dbReference type="NCBI Taxonomy" id="1079"/>
    <lineage>
        <taxon>Bacteria</taxon>
        <taxon>Pseudomonadati</taxon>
        <taxon>Pseudomonadota</taxon>
        <taxon>Alphaproteobacteria</taxon>
        <taxon>Hyphomicrobiales</taxon>
        <taxon>Blastochloridaceae</taxon>
        <taxon>Blastochloris</taxon>
    </lineage>
</organism>
<dbReference type="InterPro" id="IPR028081">
    <property type="entry name" value="Leu-bd"/>
</dbReference>
<dbReference type="Proteomes" id="UP000320948">
    <property type="component" value="Unassembled WGS sequence"/>
</dbReference>
<evidence type="ECO:0000256" key="3">
    <source>
        <dbReference type="ARBA" id="ARBA00022970"/>
    </source>
</evidence>
<dbReference type="CDD" id="cd06339">
    <property type="entry name" value="PBP1_YraM_LppC_lipoprotein-like"/>
    <property type="match status" value="1"/>
</dbReference>
<feature type="chain" id="PRO_5026944031" evidence="4">
    <location>
        <begin position="30"/>
        <end position="539"/>
    </location>
</feature>
<comment type="caution">
    <text evidence="6">The sequence shown here is derived from an EMBL/GenBank/DDBJ whole genome shotgun (WGS) entry which is preliminary data.</text>
</comment>